<organism evidence="2 3">
    <name type="scientific">Russula ochroleuca</name>
    <dbReference type="NCBI Taxonomy" id="152965"/>
    <lineage>
        <taxon>Eukaryota</taxon>
        <taxon>Fungi</taxon>
        <taxon>Dikarya</taxon>
        <taxon>Basidiomycota</taxon>
        <taxon>Agaricomycotina</taxon>
        <taxon>Agaricomycetes</taxon>
        <taxon>Russulales</taxon>
        <taxon>Russulaceae</taxon>
        <taxon>Russula</taxon>
    </lineage>
</organism>
<keyword evidence="3" id="KW-1185">Reference proteome</keyword>
<gene>
    <name evidence="2" type="ORF">DFH94DRAFT_715797</name>
</gene>
<dbReference type="OrthoDB" id="5578329at2759"/>
<dbReference type="Pfam" id="PF05032">
    <property type="entry name" value="Spo12"/>
    <property type="match status" value="1"/>
</dbReference>
<dbReference type="Proteomes" id="UP000759537">
    <property type="component" value="Unassembled WGS sequence"/>
</dbReference>
<dbReference type="EMBL" id="WHVB01000003">
    <property type="protein sequence ID" value="KAF8484743.1"/>
    <property type="molecule type" value="Genomic_DNA"/>
</dbReference>
<dbReference type="InterPro" id="IPR007727">
    <property type="entry name" value="Spo12"/>
</dbReference>
<evidence type="ECO:0000256" key="1">
    <source>
        <dbReference type="SAM" id="MobiDB-lite"/>
    </source>
</evidence>
<feature type="region of interest" description="Disordered" evidence="1">
    <location>
        <begin position="85"/>
        <end position="134"/>
    </location>
</feature>
<evidence type="ECO:0000313" key="2">
    <source>
        <dbReference type="EMBL" id="KAF8484743.1"/>
    </source>
</evidence>
<accession>A0A9P5TCN7</accession>
<sequence length="134" mass="13975">MSSPSDSPASVHIQPLHNPQNAAQVSIPQAPLGNATNGQIVHAPGMGTRAFLAKRMAKTQNPTYVSPTDNMLTPVTQKISDARKKHFNKGKSTPIPALFGDTTANASDDEEGEAVPPASSGTSGEPVTTDDNPF</sequence>
<feature type="compositionally biased region" description="Polar residues" evidence="1">
    <location>
        <begin position="119"/>
        <end position="134"/>
    </location>
</feature>
<proteinExistence type="predicted"/>
<reference evidence="2" key="1">
    <citation type="submission" date="2019-10" db="EMBL/GenBank/DDBJ databases">
        <authorList>
            <consortium name="DOE Joint Genome Institute"/>
            <person name="Kuo A."/>
            <person name="Miyauchi S."/>
            <person name="Kiss E."/>
            <person name="Drula E."/>
            <person name="Kohler A."/>
            <person name="Sanchez-Garcia M."/>
            <person name="Andreopoulos B."/>
            <person name="Barry K.W."/>
            <person name="Bonito G."/>
            <person name="Buee M."/>
            <person name="Carver A."/>
            <person name="Chen C."/>
            <person name="Cichocki N."/>
            <person name="Clum A."/>
            <person name="Culley D."/>
            <person name="Crous P.W."/>
            <person name="Fauchery L."/>
            <person name="Girlanda M."/>
            <person name="Hayes R."/>
            <person name="Keri Z."/>
            <person name="LaButti K."/>
            <person name="Lipzen A."/>
            <person name="Lombard V."/>
            <person name="Magnuson J."/>
            <person name="Maillard F."/>
            <person name="Morin E."/>
            <person name="Murat C."/>
            <person name="Nolan M."/>
            <person name="Ohm R."/>
            <person name="Pangilinan J."/>
            <person name="Pereira M."/>
            <person name="Perotto S."/>
            <person name="Peter M."/>
            <person name="Riley R."/>
            <person name="Sitrit Y."/>
            <person name="Stielow B."/>
            <person name="Szollosi G."/>
            <person name="Zifcakova L."/>
            <person name="Stursova M."/>
            <person name="Spatafora J.W."/>
            <person name="Tedersoo L."/>
            <person name="Vaario L.-M."/>
            <person name="Yamada A."/>
            <person name="Yan M."/>
            <person name="Wang P."/>
            <person name="Xu J."/>
            <person name="Bruns T."/>
            <person name="Baldrian P."/>
            <person name="Vilgalys R."/>
            <person name="Henrissat B."/>
            <person name="Grigoriev I.V."/>
            <person name="Hibbett D."/>
            <person name="Nagy L.G."/>
            <person name="Martin F.M."/>
        </authorList>
    </citation>
    <scope>NUCLEOTIDE SEQUENCE</scope>
    <source>
        <strain evidence="2">Prilba</strain>
    </source>
</reference>
<dbReference type="AlphaFoldDB" id="A0A9P5TCN7"/>
<comment type="caution">
    <text evidence="2">The sequence shown here is derived from an EMBL/GenBank/DDBJ whole genome shotgun (WGS) entry which is preliminary data.</text>
</comment>
<feature type="region of interest" description="Disordered" evidence="1">
    <location>
        <begin position="1"/>
        <end position="41"/>
    </location>
</feature>
<reference evidence="2" key="2">
    <citation type="journal article" date="2020" name="Nat. Commun.">
        <title>Large-scale genome sequencing of mycorrhizal fungi provides insights into the early evolution of symbiotic traits.</title>
        <authorList>
            <person name="Miyauchi S."/>
            <person name="Kiss E."/>
            <person name="Kuo A."/>
            <person name="Drula E."/>
            <person name="Kohler A."/>
            <person name="Sanchez-Garcia M."/>
            <person name="Morin E."/>
            <person name="Andreopoulos B."/>
            <person name="Barry K.W."/>
            <person name="Bonito G."/>
            <person name="Buee M."/>
            <person name="Carver A."/>
            <person name="Chen C."/>
            <person name="Cichocki N."/>
            <person name="Clum A."/>
            <person name="Culley D."/>
            <person name="Crous P.W."/>
            <person name="Fauchery L."/>
            <person name="Girlanda M."/>
            <person name="Hayes R.D."/>
            <person name="Keri Z."/>
            <person name="LaButti K."/>
            <person name="Lipzen A."/>
            <person name="Lombard V."/>
            <person name="Magnuson J."/>
            <person name="Maillard F."/>
            <person name="Murat C."/>
            <person name="Nolan M."/>
            <person name="Ohm R.A."/>
            <person name="Pangilinan J."/>
            <person name="Pereira M.F."/>
            <person name="Perotto S."/>
            <person name="Peter M."/>
            <person name="Pfister S."/>
            <person name="Riley R."/>
            <person name="Sitrit Y."/>
            <person name="Stielow J.B."/>
            <person name="Szollosi G."/>
            <person name="Zifcakova L."/>
            <person name="Stursova M."/>
            <person name="Spatafora J.W."/>
            <person name="Tedersoo L."/>
            <person name="Vaario L.M."/>
            <person name="Yamada A."/>
            <person name="Yan M."/>
            <person name="Wang P."/>
            <person name="Xu J."/>
            <person name="Bruns T."/>
            <person name="Baldrian P."/>
            <person name="Vilgalys R."/>
            <person name="Dunand C."/>
            <person name="Henrissat B."/>
            <person name="Grigoriev I.V."/>
            <person name="Hibbett D."/>
            <person name="Nagy L.G."/>
            <person name="Martin F.M."/>
        </authorList>
    </citation>
    <scope>NUCLEOTIDE SEQUENCE</scope>
    <source>
        <strain evidence="2">Prilba</strain>
    </source>
</reference>
<evidence type="ECO:0000313" key="3">
    <source>
        <dbReference type="Proteomes" id="UP000759537"/>
    </source>
</evidence>
<protein>
    <submittedName>
        <fullName evidence="2">Uncharacterized protein</fullName>
    </submittedName>
</protein>
<feature type="compositionally biased region" description="Polar residues" evidence="1">
    <location>
        <begin position="17"/>
        <end position="27"/>
    </location>
</feature>
<name>A0A9P5TCN7_9AGAM</name>